<keyword evidence="1" id="KW-1133">Transmembrane helix</keyword>
<dbReference type="STRING" id="1325564.NSJP_3297"/>
<dbReference type="RefSeq" id="WP_155970282.1">
    <property type="nucleotide sequence ID" value="NZ_LT828648.1"/>
</dbReference>
<dbReference type="AlphaFoldDB" id="A0A1W1I8X8"/>
<feature type="transmembrane region" description="Helical" evidence="1">
    <location>
        <begin position="6"/>
        <end position="27"/>
    </location>
</feature>
<gene>
    <name evidence="2" type="ORF">NSJP_3297</name>
</gene>
<evidence type="ECO:0000313" key="2">
    <source>
        <dbReference type="EMBL" id="SLM49464.1"/>
    </source>
</evidence>
<evidence type="ECO:0000313" key="3">
    <source>
        <dbReference type="Proteomes" id="UP000192042"/>
    </source>
</evidence>
<name>A0A1W1I8X8_9BACT</name>
<dbReference type="EMBL" id="LT828648">
    <property type="protein sequence ID" value="SLM49464.1"/>
    <property type="molecule type" value="Genomic_DNA"/>
</dbReference>
<evidence type="ECO:0000256" key="1">
    <source>
        <dbReference type="SAM" id="Phobius"/>
    </source>
</evidence>
<sequence>MSLVYWGIVTGLVLMVVTLFVSFALIGSKARPSDASRQSLEELKEHIARASSGRRAA</sequence>
<accession>A0A1W1I8X8</accession>
<dbReference type="Proteomes" id="UP000192042">
    <property type="component" value="Chromosome I"/>
</dbReference>
<dbReference type="KEGG" id="nja:NSJP_3297"/>
<keyword evidence="3" id="KW-1185">Reference proteome</keyword>
<keyword evidence="1" id="KW-0812">Transmembrane</keyword>
<reference evidence="2 3" key="1">
    <citation type="submission" date="2017-03" db="EMBL/GenBank/DDBJ databases">
        <authorList>
            <person name="Afonso C.L."/>
            <person name="Miller P.J."/>
            <person name="Scott M.A."/>
            <person name="Spackman E."/>
            <person name="Goraichik I."/>
            <person name="Dimitrov K.M."/>
            <person name="Suarez D.L."/>
            <person name="Swayne D.E."/>
        </authorList>
    </citation>
    <scope>NUCLEOTIDE SEQUENCE [LARGE SCALE GENOMIC DNA]</scope>
    <source>
        <strain evidence="2">Genome sequencing of Nitrospira japonica strain NJ11</strain>
    </source>
</reference>
<protein>
    <submittedName>
        <fullName evidence="2">Uncharacterized protein</fullName>
    </submittedName>
</protein>
<proteinExistence type="predicted"/>
<keyword evidence="1" id="KW-0472">Membrane</keyword>
<organism evidence="2 3">
    <name type="scientific">Nitrospira japonica</name>
    <dbReference type="NCBI Taxonomy" id="1325564"/>
    <lineage>
        <taxon>Bacteria</taxon>
        <taxon>Pseudomonadati</taxon>
        <taxon>Nitrospirota</taxon>
        <taxon>Nitrospiria</taxon>
        <taxon>Nitrospirales</taxon>
        <taxon>Nitrospiraceae</taxon>
        <taxon>Nitrospira</taxon>
    </lineage>
</organism>